<evidence type="ECO:0000313" key="3">
    <source>
        <dbReference type="EMBL" id="POY39412.1"/>
    </source>
</evidence>
<feature type="compositionally biased region" description="Polar residues" evidence="1">
    <location>
        <begin position="1030"/>
        <end position="1039"/>
    </location>
</feature>
<evidence type="ECO:0000259" key="2">
    <source>
        <dbReference type="Pfam" id="PF14349"/>
    </source>
</evidence>
<dbReference type="InterPro" id="IPR025684">
    <property type="entry name" value="SprA_N_dom"/>
</dbReference>
<accession>A0A2S5AAJ6</accession>
<organism evidence="3 4">
    <name type="scientific">Solitalea longa</name>
    <dbReference type="NCBI Taxonomy" id="2079460"/>
    <lineage>
        <taxon>Bacteria</taxon>
        <taxon>Pseudomonadati</taxon>
        <taxon>Bacteroidota</taxon>
        <taxon>Sphingobacteriia</taxon>
        <taxon>Sphingobacteriales</taxon>
        <taxon>Sphingobacteriaceae</taxon>
        <taxon>Solitalea</taxon>
    </lineage>
</organism>
<comment type="caution">
    <text evidence="3">The sequence shown here is derived from an EMBL/GenBank/DDBJ whole genome shotgun (WGS) entry which is preliminary data.</text>
</comment>
<dbReference type="EMBL" id="PQVF01000001">
    <property type="protein sequence ID" value="POY39412.1"/>
    <property type="molecule type" value="Genomic_DNA"/>
</dbReference>
<keyword evidence="4" id="KW-1185">Reference proteome</keyword>
<proteinExistence type="predicted"/>
<name>A0A2S5AAJ6_9SPHI</name>
<dbReference type="Pfam" id="PF14349">
    <property type="entry name" value="SprA_N"/>
    <property type="match status" value="2"/>
</dbReference>
<reference evidence="3 4" key="1">
    <citation type="submission" date="2018-01" db="EMBL/GenBank/DDBJ databases">
        <authorList>
            <person name="Gaut B.S."/>
            <person name="Morton B.R."/>
            <person name="Clegg M.T."/>
            <person name="Duvall M.R."/>
        </authorList>
    </citation>
    <scope>NUCLEOTIDE SEQUENCE [LARGE SCALE GENOMIC DNA]</scope>
    <source>
        <strain evidence="3 4">HR-AV</strain>
    </source>
</reference>
<sequence length="2331" mass="263508">MFCAFVVTGFQTKAQNTQQQQSTDTVKLRYPIKQQGDALSRFNNIMGLKDPVNVLRKVEYDPITKTYEIVETIGGRVYRLPQKLTFEEFKKYSLEEAKKNYWLQKAGQLNDIVQNRGLLPKLNFQSKTLNDLFGGSFIDIRPQGFAEVSLSTRFNKNENPLFNTRQRKQTSLDFDERLQINLLGQIGEKLKINTNFNTQAQFDFENQLKFEYTGKEDEIVRKVEVGNVSMPIAGTLINGSQSLFGIKTQFQFGRLGVTGLFSQQRSEMKEINITNGAQENEFMIQVDNYEANKHFFLATYFRDQYNTALSRPPIVNSGVVVNKIEVWVTNKTNNNADSRDILAFLDLGESKPYNTTLFQGSSLAYPSGFNDNGATPQSNNLLNVIPPDTRFTNDNTINTYFQSTGGSDNYGKLTYARKLNEREYKVDPVLGFVSLNQPLNNDEVLAVAYRYTVGGVQYQVGEFSTDVPQDPAKPVVLYVKLLKNELLKTYLPSWDLMMKNIYSLNAYQVSQEGFRLNVIRLDEKSGVEQPVMPEGANTKGKPYISLVNLDRINSQQDNKPDGVFDFMPGVTIDAVNGRVMFPVVEPFGKDLAANFLPTEQALKDKYVFQPLYDSTKFVAQQFPTLNRYYLKGIYKSSTSSEFNLNAINVPQGSVILTAGPTQMVEGVDYTVDYNMGRVKILNEALLNSGLPIKIKLESTELFGIQSRTMMGARFDYNVSDKLNLGGTILNLSERPLTQKVNIGDESISNTIYGFDANYRSESKLLTKLVDKIPFISTTEPSSISFNGEFAQFMPGHARALNIAGDNGGVSYLDDFETTRSIIDLKNYNNWFISGTPQLFPESQLSNDLSYGYNRAQLAFYTIDPIFYATSNNSTPSNIRNNKEELSNPYVREVTEQEVFPNKQSVTGTPLLLPTLDMSFYPKKRGPYNFSTTGVLSDGTLSSPQSRWGGMFRKLEQNDFQALNVEYIEFWVMDPFLGNPNSSGGDLYFNLGNISEDILKDGSKSIENALPADGDPTQVSLTNWGAAGKNQPVTQAFDNDPTSRQRQDVGLDGLSSEQESAFFQTYLNQLRSVLPAGSSALQQAEKDPANDDFIYFRGPDLDAQNALILQRYSRFNGTESNSKTSQQAQQAIGIENGASTSNPDGEDINRDNNMSAAEEYFQYRVSIRPQDMVVGQNFLNDKVTTNVKLQNGKVQPTTWYQFRIPVSEFQTRVGNIQDFRSIRFIRMFMTGFADSVVMRFAKLQLVRGEWKEFNPTNNPLQALREEGVPASNVDNSTVNLAAINLEENGNRQPIPYVIPPGIEQQQVQGVYRENVRLNEQSLLLKVDNLADGFARATYKTINFDFRSYKRLKMFIHAEGPLATGDVRAIVRLATDYDQNYYEYEVPLTVTPAGTNNPDVIWPSENNLDIVFEKLQKLKQDRNANNLPVNEPYTITDGRYRITINGNPDLSKTKVMMLGVRNPYQANNPPPNFDDGLPKSVELWFDELRIAEFKEEGGIAMTGLMNAKLADFATVSLAGSMSTFGFGSLDRKVSQVNRTKNATYDISTNMELGKFFSKKMNFSIPMYISFARDTKKPEYSPISPDLLLEDVLNSLDGPRRDSLSSVVNDVTTRKSINFTNVRKNRSSGDDVKFYDIENFNFTFAHTQFRNRSYTVQNNEVKTYKAIIAYNYQKESKNVKPFNKMFKKGWSLIRDINMNLAPQVVDVQFMLDRYYSENTLRATEESTYFIAPSTFNKTYYLTGIYNIGWDLSSALRIDYSARSLSSVDEPDGPLTSHVKDSIRSNLLKFGRPVEFSQRVGLTYNVPLNRIKPLQWTSLSVRYAVDYNWRTEPLSTLRSDTARFGNTIQNARTVNFTGQLNFSQLWSKVKFLKDPDPKDFNGGDIYRGLFTMIKNLNGSYTLGDGTFLPGYLPTTNVFGSTPGLGFMLGSQKDIRYEVASKGQLTTYSSMNSLYVQNRKEDLNYRVIVEPFKDFRIELSGTRGKQLNEQSNFRYDSFTNTFQEFSPVTTGMFTISTISLNTAFETENDVNHISSTFTEFDENRKIISARLAGGNPNSVGTDAAGYADGYGRTQQDVVVNSFLSAYLRKDPHSIPLEPFKGFPLPNWRITYNGLTKISFLGDIFSSINLNHSYKSVYTVTSFTTLINYKEDAAGNVNSRNTIADDNGNLNFLPEYQMGFVTLSEDFLPLIGLDMKFKNNMTGNFEFRKSRLLSFSLANAQMSQMKDNQVTFGLGYRTQKFKLPFRIGNLNTTNNDLNFRLDFSLRGNKTIIYQLDNTVAQVAGGTTTISLRPSVDYVINQRFNFRIFVDRNVTKPETSNTYKTSYTNVGVGVRLTL</sequence>
<feature type="domain" description="Gliding motility protein SprA N-terminal" evidence="2">
    <location>
        <begin position="53"/>
        <end position="334"/>
    </location>
</feature>
<feature type="domain" description="Gliding motility protein SprA N-terminal" evidence="2">
    <location>
        <begin position="1064"/>
        <end position="1589"/>
    </location>
</feature>
<dbReference type="Proteomes" id="UP000236893">
    <property type="component" value="Unassembled WGS sequence"/>
</dbReference>
<evidence type="ECO:0000256" key="1">
    <source>
        <dbReference type="SAM" id="MobiDB-lite"/>
    </source>
</evidence>
<protein>
    <submittedName>
        <fullName evidence="3">Cell surface protein SprA</fullName>
    </submittedName>
</protein>
<feature type="region of interest" description="Disordered" evidence="1">
    <location>
        <begin position="1028"/>
        <end position="1050"/>
    </location>
</feature>
<gene>
    <name evidence="3" type="primary">sprA</name>
    <name evidence="3" type="ORF">C3K47_01920</name>
</gene>
<dbReference type="OrthoDB" id="9806090at2"/>
<evidence type="ECO:0000313" key="4">
    <source>
        <dbReference type="Proteomes" id="UP000236893"/>
    </source>
</evidence>
<dbReference type="NCBIfam" id="TIGR04189">
    <property type="entry name" value="surface_SprA"/>
    <property type="match status" value="1"/>
</dbReference>
<dbReference type="InterPro" id="IPR026377">
    <property type="entry name" value="Cell_surface_SprA"/>
</dbReference>